<evidence type="ECO:0000313" key="2">
    <source>
        <dbReference type="Proteomes" id="UP000295163"/>
    </source>
</evidence>
<accession>A0A4R5YCS3</accession>
<sequence>MSVQDARAADAVEGHLAWGRLVDSDYVLVHGPPDWLGRDVDPEVLIARVASGRTDEVERIRIARIQLHGVLHDPASEMTGIRLDHPSGCPAQGPPDGAGSERRLATGAELCSAVDTVLGPAPAEEAPDSTEEALRPVVAWEEIRRHSIVEDCRLPAPPVERMWICTVFGRSVCS</sequence>
<protein>
    <submittedName>
        <fullName evidence="1">Uncharacterized protein</fullName>
    </submittedName>
</protein>
<dbReference type="Proteomes" id="UP000295163">
    <property type="component" value="Unassembled WGS sequence"/>
</dbReference>
<comment type="caution">
    <text evidence="1">The sequence shown here is derived from an EMBL/GenBank/DDBJ whole genome shotgun (WGS) entry which is preliminary data.</text>
</comment>
<name>A0A4R5YCS3_KOCRO</name>
<proteinExistence type="predicted"/>
<dbReference type="RefSeq" id="WP_147284824.1">
    <property type="nucleotide sequence ID" value="NZ_UGNO01000001.1"/>
</dbReference>
<organism evidence="1 2">
    <name type="scientific">Kocuria rosea</name>
    <name type="common">Deinococcus erythromyxa</name>
    <name type="synonym">Micrococcus rubens</name>
    <dbReference type="NCBI Taxonomy" id="1275"/>
    <lineage>
        <taxon>Bacteria</taxon>
        <taxon>Bacillati</taxon>
        <taxon>Actinomycetota</taxon>
        <taxon>Actinomycetes</taxon>
        <taxon>Micrococcales</taxon>
        <taxon>Micrococcaceae</taxon>
        <taxon>Kocuria</taxon>
    </lineage>
</organism>
<gene>
    <name evidence="1" type="ORF">E2R59_13830</name>
</gene>
<dbReference type="EMBL" id="SMZT01000006">
    <property type="protein sequence ID" value="TDL41045.1"/>
    <property type="molecule type" value="Genomic_DNA"/>
</dbReference>
<evidence type="ECO:0000313" key="1">
    <source>
        <dbReference type="EMBL" id="TDL41045.1"/>
    </source>
</evidence>
<dbReference type="AlphaFoldDB" id="A0A4R5YCS3"/>
<reference evidence="1 2" key="1">
    <citation type="submission" date="2019-03" db="EMBL/GenBank/DDBJ databases">
        <title>Genome Sequencing and Assembly of Various Microbes Isolated from Partially Reclaimed Soil and Acid Mine Drainage (AMD) Site.</title>
        <authorList>
            <person name="Steinbock B."/>
            <person name="Bechtold R."/>
            <person name="Sevigny J.L."/>
            <person name="Thomas D."/>
            <person name="Cuthill L.R."/>
            <person name="Aveiro Johannsen E.J."/>
            <person name="Thomas K."/>
            <person name="Ghosh A."/>
        </authorList>
    </citation>
    <scope>NUCLEOTIDE SEQUENCE [LARGE SCALE GENOMIC DNA]</scope>
    <source>
        <strain evidence="1 2">S-A3</strain>
    </source>
</reference>